<evidence type="ECO:0000313" key="2">
    <source>
        <dbReference type="Proteomes" id="UP000192277"/>
    </source>
</evidence>
<dbReference type="EMBL" id="LWBO01000032">
    <property type="protein sequence ID" value="OQP44166.1"/>
    <property type="molecule type" value="Genomic_DNA"/>
</dbReference>
<evidence type="ECO:0000313" key="1">
    <source>
        <dbReference type="EMBL" id="OQP44166.1"/>
    </source>
</evidence>
<accession>A0ABX3NS88</accession>
<sequence>MTSNTLEKGIKEAVPKLLDLARELTGNDISDNCKFILTEIKDSSENFHVQRLLRKKENDKKAPTTFSDLMPTLQNLYDNLYDINLHVYRAKKQLTIVDIRYYSKSSLDQEYRQKVLHVPPMLHCKVAQPPWLTDKKEKFDINWEHKQWLTNWKLFWARRKLKHQSG</sequence>
<gene>
    <name evidence="1" type="ORF">A4D02_35760</name>
</gene>
<comment type="caution">
    <text evidence="1">The sequence shown here is derived from an EMBL/GenBank/DDBJ whole genome shotgun (WGS) entry which is preliminary data.</text>
</comment>
<reference evidence="1 2" key="1">
    <citation type="submission" date="2016-04" db="EMBL/GenBank/DDBJ databases">
        <authorList>
            <person name="Chen L."/>
            <person name="Zhuang W."/>
            <person name="Wang G."/>
        </authorList>
    </citation>
    <scope>NUCLEOTIDE SEQUENCE [LARGE SCALE GENOMIC DNA]</scope>
    <source>
        <strain evidence="2">GR20</strain>
    </source>
</reference>
<name>A0ABX3NS88_9BACT</name>
<protein>
    <submittedName>
        <fullName evidence="1">Uncharacterized protein</fullName>
    </submittedName>
</protein>
<organism evidence="1 2">
    <name type="scientific">Niastella koreensis</name>
    <dbReference type="NCBI Taxonomy" id="354356"/>
    <lineage>
        <taxon>Bacteria</taxon>
        <taxon>Pseudomonadati</taxon>
        <taxon>Bacteroidota</taxon>
        <taxon>Chitinophagia</taxon>
        <taxon>Chitinophagales</taxon>
        <taxon>Chitinophagaceae</taxon>
        <taxon>Niastella</taxon>
    </lineage>
</organism>
<proteinExistence type="predicted"/>
<dbReference type="RefSeq" id="WP_014217366.1">
    <property type="nucleotide sequence ID" value="NZ_LWBO01000032.1"/>
</dbReference>
<dbReference type="Proteomes" id="UP000192277">
    <property type="component" value="Unassembled WGS sequence"/>
</dbReference>
<keyword evidence="2" id="KW-1185">Reference proteome</keyword>